<feature type="compositionally biased region" description="Pro residues" evidence="3">
    <location>
        <begin position="521"/>
        <end position="543"/>
    </location>
</feature>
<sequence>MGQDEATTGPRRGRIVMLVDNKVEGDSRVQKIARSAAEAGWDVTLLGRSPHEAESRWQLGAAEVRLLPMPNPLDRRRHEFRRSWLRWPLAYRPGGIAEHRAQWVRAWQADLTVRAALLEQRARAGDLDPARVRRVRRGLRLRSAAARLLGRWVWLRTKMMNRVRSGRKFRNPWDRAYTLFWQAVRGDRAWRRLEPGLWDYELAYGPEIDRLRPDLIHAHDFRMLGVGARAKIRAAAQGRRVALVWDAHEFLPGIKPWRDHARWLPAHRAHEREYAPYADAVVTVSADLAELLRREHRLPEPPAVLLNAPAVEHRPADDAAPPDIRAECGIGADVPLLVYGGAAAPQRGLDTLVDALPRLPGVHVALVVNPALRYVEQLAARAAALGAADRLHVLPYVPHWQVVPFLAGADVGVIPIHRWPNHEIALITKFFEYSHARLPLVVSDVRTMAATVRATGQGEVFRAGDVDDFVRAVTAVLADPARHRAAYDRPGLLAGWTWQAQAQVLERVYRRLLPDAGQPAKPDPSTPGAPTPQPSTPGAPTPDLPTTQGAIR</sequence>
<dbReference type="SUPFAM" id="SSF53756">
    <property type="entry name" value="UDP-Glycosyltransferase/glycogen phosphorylase"/>
    <property type="match status" value="1"/>
</dbReference>
<dbReference type="InterPro" id="IPR001296">
    <property type="entry name" value="Glyco_trans_1"/>
</dbReference>
<dbReference type="AlphaFoldDB" id="A0A1C6SF87"/>
<dbReference type="Proteomes" id="UP000199413">
    <property type="component" value="Unassembled WGS sequence"/>
</dbReference>
<organism evidence="6 7">
    <name type="scientific">Micromonospora rhizosphaerae</name>
    <dbReference type="NCBI Taxonomy" id="568872"/>
    <lineage>
        <taxon>Bacteria</taxon>
        <taxon>Bacillati</taxon>
        <taxon>Actinomycetota</taxon>
        <taxon>Actinomycetes</taxon>
        <taxon>Micromonosporales</taxon>
        <taxon>Micromonosporaceae</taxon>
        <taxon>Micromonospora</taxon>
    </lineage>
</organism>
<keyword evidence="1" id="KW-0328">Glycosyltransferase</keyword>
<feature type="domain" description="Glycosyltransferase subfamily 4-like N-terminal" evidence="5">
    <location>
        <begin position="198"/>
        <end position="305"/>
    </location>
</feature>
<name>A0A1C6SF87_9ACTN</name>
<dbReference type="Gene3D" id="3.40.50.2000">
    <property type="entry name" value="Glycogen Phosphorylase B"/>
    <property type="match status" value="2"/>
</dbReference>
<evidence type="ECO:0000313" key="7">
    <source>
        <dbReference type="Proteomes" id="UP000199413"/>
    </source>
</evidence>
<feature type="domain" description="Glycosyl transferase family 1" evidence="4">
    <location>
        <begin position="324"/>
        <end position="484"/>
    </location>
</feature>
<evidence type="ECO:0000256" key="1">
    <source>
        <dbReference type="ARBA" id="ARBA00022676"/>
    </source>
</evidence>
<evidence type="ECO:0000259" key="4">
    <source>
        <dbReference type="Pfam" id="PF00534"/>
    </source>
</evidence>
<dbReference type="Pfam" id="PF13439">
    <property type="entry name" value="Glyco_transf_4"/>
    <property type="match status" value="1"/>
</dbReference>
<proteinExistence type="predicted"/>
<dbReference type="CDD" id="cd03801">
    <property type="entry name" value="GT4_PimA-like"/>
    <property type="match status" value="1"/>
</dbReference>
<evidence type="ECO:0000256" key="3">
    <source>
        <dbReference type="SAM" id="MobiDB-lite"/>
    </source>
</evidence>
<feature type="region of interest" description="Disordered" evidence="3">
    <location>
        <begin position="514"/>
        <end position="552"/>
    </location>
</feature>
<evidence type="ECO:0000313" key="6">
    <source>
        <dbReference type="EMBL" id="SCL28063.1"/>
    </source>
</evidence>
<dbReference type="STRING" id="568872.GA0070624_3619"/>
<keyword evidence="7" id="KW-1185">Reference proteome</keyword>
<reference evidence="7" key="1">
    <citation type="submission" date="2016-06" db="EMBL/GenBank/DDBJ databases">
        <authorList>
            <person name="Varghese N."/>
            <person name="Submissions Spin"/>
        </authorList>
    </citation>
    <scope>NUCLEOTIDE SEQUENCE [LARGE SCALE GENOMIC DNA]</scope>
    <source>
        <strain evidence="7">DSM 45431</strain>
    </source>
</reference>
<dbReference type="EMBL" id="FMHV01000002">
    <property type="protein sequence ID" value="SCL28063.1"/>
    <property type="molecule type" value="Genomic_DNA"/>
</dbReference>
<accession>A0A1C6SF87</accession>
<dbReference type="InterPro" id="IPR028098">
    <property type="entry name" value="Glyco_trans_4-like_N"/>
</dbReference>
<protein>
    <submittedName>
        <fullName evidence="6">Glycosyltransferase involved in cell wall bisynthesis</fullName>
    </submittedName>
</protein>
<dbReference type="Pfam" id="PF00534">
    <property type="entry name" value="Glycos_transf_1"/>
    <property type="match status" value="1"/>
</dbReference>
<gene>
    <name evidence="6" type="ORF">GA0070624_3619</name>
</gene>
<keyword evidence="2 6" id="KW-0808">Transferase</keyword>
<dbReference type="PANTHER" id="PTHR12526">
    <property type="entry name" value="GLYCOSYLTRANSFERASE"/>
    <property type="match status" value="1"/>
</dbReference>
<dbReference type="PANTHER" id="PTHR12526:SF600">
    <property type="entry name" value="GLYCOSYL TRANSFERASE GROUP 1"/>
    <property type="match status" value="1"/>
</dbReference>
<evidence type="ECO:0000256" key="2">
    <source>
        <dbReference type="ARBA" id="ARBA00022679"/>
    </source>
</evidence>
<dbReference type="GO" id="GO:0016757">
    <property type="term" value="F:glycosyltransferase activity"/>
    <property type="evidence" value="ECO:0007669"/>
    <property type="project" value="UniProtKB-KW"/>
</dbReference>
<evidence type="ECO:0000259" key="5">
    <source>
        <dbReference type="Pfam" id="PF13439"/>
    </source>
</evidence>